<name>A0ABW3R4S9_9PSEU</name>
<gene>
    <name evidence="2" type="ORF">ACFQ3T_32785</name>
</gene>
<dbReference type="Proteomes" id="UP001597168">
    <property type="component" value="Unassembled WGS sequence"/>
</dbReference>
<protein>
    <submittedName>
        <fullName evidence="2">Uncharacterized protein</fullName>
    </submittedName>
</protein>
<organism evidence="2 3">
    <name type="scientific">Saccharothrix hoggarensis</name>
    <dbReference type="NCBI Taxonomy" id="913853"/>
    <lineage>
        <taxon>Bacteria</taxon>
        <taxon>Bacillati</taxon>
        <taxon>Actinomycetota</taxon>
        <taxon>Actinomycetes</taxon>
        <taxon>Pseudonocardiales</taxon>
        <taxon>Pseudonocardiaceae</taxon>
        <taxon>Saccharothrix</taxon>
    </lineage>
</organism>
<sequence>MTAPRARVLRLVAMGRRARVLRLVAMGRRARVRRPMVTVLRCPPVGRRLMVLLLTVLLLTGPRSRAAASGDVGEVGGERSGRAGQGPFRAVTEG</sequence>
<dbReference type="EMBL" id="JBHTLK010000299">
    <property type="protein sequence ID" value="MFD1151940.1"/>
    <property type="molecule type" value="Genomic_DNA"/>
</dbReference>
<keyword evidence="3" id="KW-1185">Reference proteome</keyword>
<evidence type="ECO:0000256" key="1">
    <source>
        <dbReference type="SAM" id="MobiDB-lite"/>
    </source>
</evidence>
<evidence type="ECO:0000313" key="3">
    <source>
        <dbReference type="Proteomes" id="UP001597168"/>
    </source>
</evidence>
<proteinExistence type="predicted"/>
<reference evidence="3" key="1">
    <citation type="journal article" date="2019" name="Int. J. Syst. Evol. Microbiol.">
        <title>The Global Catalogue of Microorganisms (GCM) 10K type strain sequencing project: providing services to taxonomists for standard genome sequencing and annotation.</title>
        <authorList>
            <consortium name="The Broad Institute Genomics Platform"/>
            <consortium name="The Broad Institute Genome Sequencing Center for Infectious Disease"/>
            <person name="Wu L."/>
            <person name="Ma J."/>
        </authorList>
    </citation>
    <scope>NUCLEOTIDE SEQUENCE [LARGE SCALE GENOMIC DNA]</scope>
    <source>
        <strain evidence="3">CCUG 60214</strain>
    </source>
</reference>
<dbReference type="RefSeq" id="WP_380729385.1">
    <property type="nucleotide sequence ID" value="NZ_JBHTLK010000299.1"/>
</dbReference>
<feature type="region of interest" description="Disordered" evidence="1">
    <location>
        <begin position="65"/>
        <end position="94"/>
    </location>
</feature>
<evidence type="ECO:0000313" key="2">
    <source>
        <dbReference type="EMBL" id="MFD1151940.1"/>
    </source>
</evidence>
<comment type="caution">
    <text evidence="2">The sequence shown here is derived from an EMBL/GenBank/DDBJ whole genome shotgun (WGS) entry which is preliminary data.</text>
</comment>
<accession>A0ABW3R4S9</accession>